<dbReference type="Gene3D" id="3.50.50.60">
    <property type="entry name" value="FAD/NAD(P)-binding domain"/>
    <property type="match status" value="2"/>
</dbReference>
<dbReference type="GO" id="GO:0006744">
    <property type="term" value="P:ubiquinone biosynthetic process"/>
    <property type="evidence" value="ECO:0007669"/>
    <property type="project" value="UniProtKB-UniPathway"/>
</dbReference>
<reference evidence="11" key="1">
    <citation type="submission" date="2016-10" db="EMBL/GenBank/DDBJ databases">
        <authorList>
            <person name="Varghese N."/>
            <person name="Submissions S."/>
        </authorList>
    </citation>
    <scope>NUCLEOTIDE SEQUENCE [LARGE SCALE GENOMIC DNA]</scope>
    <source>
        <strain evidence="11">CGMCC 1.6489</strain>
    </source>
</reference>
<dbReference type="SUPFAM" id="SSF51905">
    <property type="entry name" value="FAD/NAD(P)-binding domain"/>
    <property type="match status" value="1"/>
</dbReference>
<dbReference type="PANTHER" id="PTHR43876">
    <property type="entry name" value="UBIQUINONE BIOSYNTHESIS MONOOXYGENASE COQ6, MITOCHONDRIAL"/>
    <property type="match status" value="1"/>
</dbReference>
<proteinExistence type="inferred from homology"/>
<evidence type="ECO:0000259" key="9">
    <source>
        <dbReference type="Pfam" id="PF01494"/>
    </source>
</evidence>
<evidence type="ECO:0000256" key="8">
    <source>
        <dbReference type="ARBA" id="ARBA00065734"/>
    </source>
</evidence>
<dbReference type="PANTHER" id="PTHR43876:SF10">
    <property type="entry name" value="3-DEMETHOXYUBIQUINOL 3-HYDROXYLASE"/>
    <property type="match status" value="1"/>
</dbReference>
<dbReference type="GO" id="GO:0110142">
    <property type="term" value="C:ubiquinone biosynthesis complex"/>
    <property type="evidence" value="ECO:0007669"/>
    <property type="project" value="UniProtKB-ARBA"/>
</dbReference>
<dbReference type="Proteomes" id="UP000198762">
    <property type="component" value="Unassembled WGS sequence"/>
</dbReference>
<dbReference type="InterPro" id="IPR051205">
    <property type="entry name" value="UbiH/COQ6_monooxygenase"/>
</dbReference>
<name>A0A1I0FQN6_9GAMM</name>
<dbReference type="Pfam" id="PF01494">
    <property type="entry name" value="FAD_binding_3"/>
    <property type="match status" value="1"/>
</dbReference>
<evidence type="ECO:0000256" key="5">
    <source>
        <dbReference type="ARBA" id="ARBA00022827"/>
    </source>
</evidence>
<keyword evidence="7" id="KW-0503">Monooxygenase</keyword>
<dbReference type="PRINTS" id="PR00420">
    <property type="entry name" value="RNGMNOXGNASE"/>
</dbReference>
<organism evidence="10 11">
    <name type="scientific">Marinobacter segnicrescens</name>
    <dbReference type="NCBI Taxonomy" id="430453"/>
    <lineage>
        <taxon>Bacteria</taxon>
        <taxon>Pseudomonadati</taxon>
        <taxon>Pseudomonadota</taxon>
        <taxon>Gammaproteobacteria</taxon>
        <taxon>Pseudomonadales</taxon>
        <taxon>Marinobacteraceae</taxon>
        <taxon>Marinobacter</taxon>
    </lineage>
</organism>
<dbReference type="STRING" id="430453.SAMN04487962_11376"/>
<comment type="pathway">
    <text evidence="2">Cofactor biosynthesis; ubiquinone biosynthesis.</text>
</comment>
<dbReference type="InterPro" id="IPR002938">
    <property type="entry name" value="FAD-bd"/>
</dbReference>
<evidence type="ECO:0000256" key="3">
    <source>
        <dbReference type="ARBA" id="ARBA00005349"/>
    </source>
</evidence>
<accession>A0A1I0FQN6</accession>
<feature type="domain" description="FAD-binding" evidence="9">
    <location>
        <begin position="6"/>
        <end position="365"/>
    </location>
</feature>
<dbReference type="OrthoDB" id="9769565at2"/>
<evidence type="ECO:0000313" key="10">
    <source>
        <dbReference type="EMBL" id="SET59652.1"/>
    </source>
</evidence>
<evidence type="ECO:0000256" key="7">
    <source>
        <dbReference type="ARBA" id="ARBA00023033"/>
    </source>
</evidence>
<comment type="similarity">
    <text evidence="3">Belongs to the UbiH/COQ6 family.</text>
</comment>
<dbReference type="UniPathway" id="UPA00232"/>
<evidence type="ECO:0000256" key="2">
    <source>
        <dbReference type="ARBA" id="ARBA00004749"/>
    </source>
</evidence>
<dbReference type="InterPro" id="IPR036188">
    <property type="entry name" value="FAD/NAD-bd_sf"/>
</dbReference>
<evidence type="ECO:0000256" key="1">
    <source>
        <dbReference type="ARBA" id="ARBA00001974"/>
    </source>
</evidence>
<dbReference type="FunFam" id="3.50.50.60:FF:000021">
    <property type="entry name" value="Ubiquinone biosynthesis monooxygenase COQ6"/>
    <property type="match status" value="1"/>
</dbReference>
<dbReference type="GO" id="GO:0071949">
    <property type="term" value="F:FAD binding"/>
    <property type="evidence" value="ECO:0007669"/>
    <property type="project" value="InterPro"/>
</dbReference>
<dbReference type="AlphaFoldDB" id="A0A1I0FQN6"/>
<keyword evidence="6" id="KW-0560">Oxidoreductase</keyword>
<keyword evidence="5" id="KW-0274">FAD</keyword>
<dbReference type="GO" id="GO:0008682">
    <property type="term" value="F:3-demethoxyubiquinol 3-hydroxylase activity"/>
    <property type="evidence" value="ECO:0007669"/>
    <property type="project" value="TreeGrafter"/>
</dbReference>
<keyword evidence="4" id="KW-0285">Flavoprotein</keyword>
<evidence type="ECO:0000256" key="6">
    <source>
        <dbReference type="ARBA" id="ARBA00023002"/>
    </source>
</evidence>
<evidence type="ECO:0000256" key="4">
    <source>
        <dbReference type="ARBA" id="ARBA00022630"/>
    </source>
</evidence>
<keyword evidence="11" id="KW-1185">Reference proteome</keyword>
<gene>
    <name evidence="10" type="ORF">SAMN04487962_11376</name>
</gene>
<comment type="subunit">
    <text evidence="8">Component of the Ubi complex metabolon, which regroups five ubiquinone biosynthesis proteins (UbiE, UbiF, UbiG, UbiH and UbiI) and two accessory factors (UbiK and the lipid-binding protein UbiJ).</text>
</comment>
<sequence length="433" mass="46968">MTQTFDFIVVGAGMVGAAIANGLAAQGHQIALVDHGAAPQFSAEDDPDIRVSALSAGSERYLRELGAWDDILAMAATPYRRLAVWEAAEHPVARLMPVSPPRTTFSARDLKTSHLGHIVENRVTQKALWDRASRQPTVTFYSGAGIQSLADTGEQITATLDNGQTVTGRLLIGADGAGSRVRQLAGIGVSRDQYAQQALVASVRYRGTPADITWQAFQSSGPRAFLPLHSAGPAHPGESWASLVWYDDPAALSELKALNEQDFIARVRAGFPEELPDLTAVAARASFPIARQHAHTYFHDRVVLVGDAAHTINPLAGQGVNLGFQDARCLQALLDEARRQGQDPGNPQLLAQYEAERRPANRRMMLTMDAFYHLFSNRRTPLWAVRNLGLGLAQGLPFARNRVARYAMGIDEGLPLPARALLERLPSPWRAAG</sequence>
<dbReference type="InterPro" id="IPR010971">
    <property type="entry name" value="UbiH/COQ6"/>
</dbReference>
<evidence type="ECO:0000313" key="11">
    <source>
        <dbReference type="Proteomes" id="UP000198762"/>
    </source>
</evidence>
<comment type="cofactor">
    <cofactor evidence="1">
        <name>FAD</name>
        <dbReference type="ChEBI" id="CHEBI:57692"/>
    </cofactor>
</comment>
<protein>
    <submittedName>
        <fullName evidence="10">2-octaprenyl-3-methyl-6-methoxy-1,4-benzoquinol hydroxylase</fullName>
    </submittedName>
</protein>
<dbReference type="RefSeq" id="WP_091853087.1">
    <property type="nucleotide sequence ID" value="NZ_FOHZ01000013.1"/>
</dbReference>
<dbReference type="EMBL" id="FOHZ01000013">
    <property type="protein sequence ID" value="SET59652.1"/>
    <property type="molecule type" value="Genomic_DNA"/>
</dbReference>
<dbReference type="NCBIfam" id="TIGR01988">
    <property type="entry name" value="Ubi-OHases"/>
    <property type="match status" value="1"/>
</dbReference>